<dbReference type="RefSeq" id="WP_106238891.1">
    <property type="nucleotide sequence ID" value="NZ_PVZC01000001.1"/>
</dbReference>
<keyword evidence="3" id="KW-1185">Reference proteome</keyword>
<evidence type="ECO:0000313" key="3">
    <source>
        <dbReference type="Proteomes" id="UP000237846"/>
    </source>
</evidence>
<evidence type="ECO:0000259" key="1">
    <source>
        <dbReference type="Pfam" id="PF13349"/>
    </source>
</evidence>
<organism evidence="2 3">
    <name type="scientific">Allonocardiopsis opalescens</name>
    <dbReference type="NCBI Taxonomy" id="1144618"/>
    <lineage>
        <taxon>Bacteria</taxon>
        <taxon>Bacillati</taxon>
        <taxon>Actinomycetota</taxon>
        <taxon>Actinomycetes</taxon>
        <taxon>Streptosporangiales</taxon>
        <taxon>Allonocardiopsis</taxon>
    </lineage>
</organism>
<comment type="caution">
    <text evidence="2">The sequence shown here is derived from an EMBL/GenBank/DDBJ whole genome shotgun (WGS) entry which is preliminary data.</text>
</comment>
<dbReference type="OrthoDB" id="3367592at2"/>
<name>A0A2T0QDR6_9ACTN</name>
<dbReference type="InterPro" id="IPR025164">
    <property type="entry name" value="Toastrack_DUF4097"/>
</dbReference>
<accession>A0A2T0QDR6</accession>
<dbReference type="Proteomes" id="UP000237846">
    <property type="component" value="Unassembled WGS sequence"/>
</dbReference>
<dbReference type="EMBL" id="PVZC01000001">
    <property type="protein sequence ID" value="PRY02069.1"/>
    <property type="molecule type" value="Genomic_DNA"/>
</dbReference>
<proteinExistence type="predicted"/>
<dbReference type="AlphaFoldDB" id="A0A2T0QDR6"/>
<dbReference type="Pfam" id="PF13349">
    <property type="entry name" value="DUF4097"/>
    <property type="match status" value="1"/>
</dbReference>
<sequence length="285" mass="29082">MPRWTIEQPQTLDFDGIVTLTIRLVGGHVDVLTTKGGGTLEVSRLSGEPLLVSQQAGMLTITYDDLTRDGLLERVRQPQLAGFLGLKRRSATVSVAVPADCPVDITVASASVVVAGIQAKTSVTTASGSVTLDGVHGPLKANSLSGDIDAQGLAGGVSFHTLSGEISVAGGEVHKLTARTASGRITADVEPSADASVKFASVSGDIALRVPDGMAAAVDLRSTSGRIDAAFDGLDERRLPGQAQSTGTIGGTDAAAAIGLTTVSGDIALLRRAAGEPPLTPKRIR</sequence>
<evidence type="ECO:0000313" key="2">
    <source>
        <dbReference type="EMBL" id="PRY02069.1"/>
    </source>
</evidence>
<gene>
    <name evidence="2" type="ORF">CLV72_101669</name>
</gene>
<reference evidence="2 3" key="1">
    <citation type="submission" date="2018-03" db="EMBL/GenBank/DDBJ databases">
        <title>Genomic Encyclopedia of Archaeal and Bacterial Type Strains, Phase II (KMG-II): from individual species to whole genera.</title>
        <authorList>
            <person name="Goeker M."/>
        </authorList>
    </citation>
    <scope>NUCLEOTIDE SEQUENCE [LARGE SCALE GENOMIC DNA]</scope>
    <source>
        <strain evidence="2 3">DSM 45601</strain>
    </source>
</reference>
<protein>
    <submittedName>
        <fullName evidence="2">Putative adhesin</fullName>
    </submittedName>
</protein>
<feature type="domain" description="DUF4097" evidence="1">
    <location>
        <begin position="58"/>
        <end position="269"/>
    </location>
</feature>